<name>A0A975ELX2_9RHOB</name>
<gene>
    <name evidence="2" type="ORF">HZ995_07965</name>
</gene>
<dbReference type="EMBL" id="CP060010">
    <property type="protein sequence ID" value="QTN34456.1"/>
    <property type="molecule type" value="Genomic_DNA"/>
</dbReference>
<dbReference type="KEGG" id="cact:HZ995_07965"/>
<protein>
    <submittedName>
        <fullName evidence="2">Outer membrane beta-barrel protein</fullName>
    </submittedName>
</protein>
<dbReference type="AlphaFoldDB" id="A0A975ELX2"/>
<proteinExistence type="predicted"/>
<feature type="signal peptide" evidence="1">
    <location>
        <begin position="1"/>
        <end position="21"/>
    </location>
</feature>
<reference evidence="2" key="1">
    <citation type="submission" date="2020-07" db="EMBL/GenBank/DDBJ databases">
        <title>Genome sequences of bacteria associated with the marine, planktonic diatom Thalassiosira profunda strain ECT2AJA-044.</title>
        <authorList>
            <person name="Gargas C.B."/>
            <person name="Roberts W.R."/>
            <person name="Alverson A.J."/>
        </authorList>
    </citation>
    <scope>NUCLEOTIDE SEQUENCE</scope>
    <source>
        <strain evidence="2">ECT2AJA-044</strain>
    </source>
</reference>
<feature type="chain" id="PRO_5037767284" evidence="1">
    <location>
        <begin position="22"/>
        <end position="222"/>
    </location>
</feature>
<dbReference type="SUPFAM" id="SSF56925">
    <property type="entry name" value="OMPA-like"/>
    <property type="match status" value="1"/>
</dbReference>
<evidence type="ECO:0000256" key="1">
    <source>
        <dbReference type="SAM" id="SignalP"/>
    </source>
</evidence>
<dbReference type="InterPro" id="IPR011250">
    <property type="entry name" value="OMP/PagP_B-barrel"/>
</dbReference>
<accession>A0A975ELX2</accession>
<organism evidence="2 3">
    <name type="scientific">Cognatishimia activa</name>
    <dbReference type="NCBI Taxonomy" id="1715691"/>
    <lineage>
        <taxon>Bacteria</taxon>
        <taxon>Pseudomonadati</taxon>
        <taxon>Pseudomonadota</taxon>
        <taxon>Alphaproteobacteria</taxon>
        <taxon>Rhodobacterales</taxon>
        <taxon>Paracoccaceae</taxon>
        <taxon>Cognatishimia</taxon>
    </lineage>
</organism>
<dbReference type="Proteomes" id="UP000665026">
    <property type="component" value="Chromosome"/>
</dbReference>
<evidence type="ECO:0000313" key="2">
    <source>
        <dbReference type="EMBL" id="QTN34456.1"/>
    </source>
</evidence>
<dbReference type="RefSeq" id="WP_209355149.1">
    <property type="nucleotide sequence ID" value="NZ_CP060010.1"/>
</dbReference>
<sequence>MKKLRNVLAAVAVILAGPASADIELSFYLGAQTSPHSRLTGSFNNGGGTTNVNRLITWEGKSFETPPYYGVKAMYWRDSGWGFGVEMTHAKAYMSDADLTALGLNRLEFTDGHNILTANISRRWDGRWWDGRLSPFVTGGLGLAIPHVDAQPTGLARTYGYQVTGPAARIGAGVSMELNERWDAYAEYQFTYSSNSFDLDTGGTLETNLITNALNIGITYRY</sequence>
<keyword evidence="1" id="KW-0732">Signal</keyword>
<evidence type="ECO:0000313" key="3">
    <source>
        <dbReference type="Proteomes" id="UP000665026"/>
    </source>
</evidence>
<dbReference type="Gene3D" id="2.40.160.20">
    <property type="match status" value="1"/>
</dbReference>